<keyword evidence="10" id="KW-0966">Cell projection</keyword>
<dbReference type="PROSITE" id="PS51123">
    <property type="entry name" value="OMPA_2"/>
    <property type="match status" value="1"/>
</dbReference>
<evidence type="ECO:0000259" key="9">
    <source>
        <dbReference type="PROSITE" id="PS51123"/>
    </source>
</evidence>
<name>A0ABR8YKE6_9MICC</name>
<keyword evidence="10" id="KW-0969">Cilium</keyword>
<dbReference type="EMBL" id="JACSQC010000006">
    <property type="protein sequence ID" value="MBD8044717.1"/>
    <property type="molecule type" value="Genomic_DNA"/>
</dbReference>
<keyword evidence="10" id="KW-0282">Flagellum</keyword>
<evidence type="ECO:0000256" key="3">
    <source>
        <dbReference type="ARBA" id="ARBA00022475"/>
    </source>
</evidence>
<evidence type="ECO:0000256" key="1">
    <source>
        <dbReference type="ARBA" id="ARBA00004162"/>
    </source>
</evidence>
<organism evidence="10 11">
    <name type="scientific">Arthrobacter pullicola</name>
    <dbReference type="NCBI Taxonomy" id="2762224"/>
    <lineage>
        <taxon>Bacteria</taxon>
        <taxon>Bacillati</taxon>
        <taxon>Actinomycetota</taxon>
        <taxon>Actinomycetes</taxon>
        <taxon>Micrococcales</taxon>
        <taxon>Micrococcaceae</taxon>
        <taxon>Arthrobacter</taxon>
    </lineage>
</organism>
<evidence type="ECO:0000256" key="5">
    <source>
        <dbReference type="ARBA" id="ARBA00022989"/>
    </source>
</evidence>
<dbReference type="PANTHER" id="PTHR30329:SF21">
    <property type="entry name" value="LIPOPROTEIN YIAD-RELATED"/>
    <property type="match status" value="1"/>
</dbReference>
<evidence type="ECO:0000256" key="6">
    <source>
        <dbReference type="ARBA" id="ARBA00023136"/>
    </source>
</evidence>
<evidence type="ECO:0000313" key="10">
    <source>
        <dbReference type="EMBL" id="MBD8044717.1"/>
    </source>
</evidence>
<evidence type="ECO:0000313" key="11">
    <source>
        <dbReference type="Proteomes" id="UP000652763"/>
    </source>
</evidence>
<gene>
    <name evidence="10" type="ORF">H9638_12955</name>
</gene>
<dbReference type="Proteomes" id="UP000652763">
    <property type="component" value="Unassembled WGS sequence"/>
</dbReference>
<keyword evidence="11" id="KW-1185">Reference proteome</keyword>
<protein>
    <submittedName>
        <fullName evidence="10">Flagellar motor protein MotB</fullName>
    </submittedName>
</protein>
<reference evidence="10 11" key="1">
    <citation type="submission" date="2020-08" db="EMBL/GenBank/DDBJ databases">
        <title>A Genomic Blueprint of the Chicken Gut Microbiome.</title>
        <authorList>
            <person name="Gilroy R."/>
            <person name="Ravi A."/>
            <person name="Getino M."/>
            <person name="Pursley I."/>
            <person name="Horton D.L."/>
            <person name="Alikhan N.-F."/>
            <person name="Baker D."/>
            <person name="Gharbi K."/>
            <person name="Hall N."/>
            <person name="Watson M."/>
            <person name="Adriaenssens E.M."/>
            <person name="Foster-Nyarko E."/>
            <person name="Jarju S."/>
            <person name="Secka A."/>
            <person name="Antonio M."/>
            <person name="Oren A."/>
            <person name="Chaudhuri R."/>
            <person name="La Ragione R.M."/>
            <person name="Hildebrand F."/>
            <person name="Pallen M.J."/>
        </authorList>
    </citation>
    <scope>NUCLEOTIDE SEQUENCE [LARGE SCALE GENOMIC DNA]</scope>
    <source>
        <strain evidence="10 11">Sa2BUA2</strain>
    </source>
</reference>
<dbReference type="InterPro" id="IPR006665">
    <property type="entry name" value="OmpA-like"/>
</dbReference>
<proteinExistence type="inferred from homology"/>
<dbReference type="RefSeq" id="WP_191747986.1">
    <property type="nucleotide sequence ID" value="NZ_JACSQC010000006.1"/>
</dbReference>
<accession>A0ABR8YKE6</accession>
<sequence length="290" mass="31947">MSAPRRRSRRKEEPDEHPDERWMASYMDMVTVLMCMFIVLFAMSTVDQAKFEQLKASLATGFGTEESNTVDTAKGVVVPPSMVDDEEVVDPDADLATQAALEVKDLTVLRDQLQEGLETKGLQDDVRFEIDERGLTIRLVSSEMFFEPDLADLTTQARGVLNVIGPILKPTAYDVSVEGHTAQVRQFTDSALDWELSSSRSVNVLRYLMDPGGIAYNRIKAVGYGESRPLTAGATAEQRAQNRRVDIVVLSGQSEAVRQLMPAIVDGQIVFPEPSGEAGKTEEVLPASNH</sequence>
<comment type="subcellular location">
    <subcellularLocation>
        <location evidence="1">Cell membrane</location>
        <topology evidence="1">Single-pass membrane protein</topology>
    </subcellularLocation>
</comment>
<keyword evidence="5 8" id="KW-1133">Transmembrane helix</keyword>
<dbReference type="CDD" id="cd07185">
    <property type="entry name" value="OmpA_C-like"/>
    <property type="match status" value="1"/>
</dbReference>
<dbReference type="SUPFAM" id="SSF103088">
    <property type="entry name" value="OmpA-like"/>
    <property type="match status" value="1"/>
</dbReference>
<evidence type="ECO:0000256" key="7">
    <source>
        <dbReference type="PROSITE-ProRule" id="PRU00473"/>
    </source>
</evidence>
<dbReference type="InterPro" id="IPR036737">
    <property type="entry name" value="OmpA-like_sf"/>
</dbReference>
<comment type="similarity">
    <text evidence="2">Belongs to the MotB family.</text>
</comment>
<dbReference type="InterPro" id="IPR025713">
    <property type="entry name" value="MotB-like_N_dom"/>
</dbReference>
<dbReference type="Pfam" id="PF00691">
    <property type="entry name" value="OmpA"/>
    <property type="match status" value="1"/>
</dbReference>
<keyword evidence="4 8" id="KW-0812">Transmembrane</keyword>
<dbReference type="Pfam" id="PF13677">
    <property type="entry name" value="MotB_plug"/>
    <property type="match status" value="1"/>
</dbReference>
<keyword evidence="3" id="KW-1003">Cell membrane</keyword>
<comment type="caution">
    <text evidence="10">The sequence shown here is derived from an EMBL/GenBank/DDBJ whole genome shotgun (WGS) entry which is preliminary data.</text>
</comment>
<feature type="domain" description="OmpA-like" evidence="9">
    <location>
        <begin position="133"/>
        <end position="253"/>
    </location>
</feature>
<evidence type="ECO:0000256" key="8">
    <source>
        <dbReference type="SAM" id="Phobius"/>
    </source>
</evidence>
<dbReference type="InterPro" id="IPR050330">
    <property type="entry name" value="Bact_OuterMem_StrucFunc"/>
</dbReference>
<feature type="transmembrane region" description="Helical" evidence="8">
    <location>
        <begin position="21"/>
        <end position="43"/>
    </location>
</feature>
<dbReference type="PANTHER" id="PTHR30329">
    <property type="entry name" value="STATOR ELEMENT OF FLAGELLAR MOTOR COMPLEX"/>
    <property type="match status" value="1"/>
</dbReference>
<keyword evidence="6 7" id="KW-0472">Membrane</keyword>
<evidence type="ECO:0000256" key="4">
    <source>
        <dbReference type="ARBA" id="ARBA00022692"/>
    </source>
</evidence>
<dbReference type="Gene3D" id="3.30.1330.60">
    <property type="entry name" value="OmpA-like domain"/>
    <property type="match status" value="1"/>
</dbReference>
<evidence type="ECO:0000256" key="2">
    <source>
        <dbReference type="ARBA" id="ARBA00008914"/>
    </source>
</evidence>